<feature type="domain" description="Teneurin-like YD-shell" evidence="3">
    <location>
        <begin position="1563"/>
        <end position="1770"/>
    </location>
</feature>
<feature type="compositionally biased region" description="Polar residues" evidence="2">
    <location>
        <begin position="734"/>
        <end position="745"/>
    </location>
</feature>
<sequence>MARADAVTWPVAGVAELRADAVKPAAAIVGGLEVEVARAVGPPGAGVSARSAAQVPERTRVQVLDRSASRNVGVDGPVFKLSRADGVADAGAVEVTVGYAPFAHAYGGDWGARLRLVRLPGCALSTPERAECRRATPVASVNDTTARTVTASVDAAGVASGATVLAMSAGDSSTQGDYKATQLAPSSSWSTSLPSGGFSWTYPITTPAVPGNLAPQVAFGYSSQTVDGRTSATNNQGSWLGEGFSYEPGYIERRYKPCSDDGHESSGDQCWAFHNGSVMLSGHSGTLVKIDNDTWKLSNDDGTKVERVTGTVNGDDDGEYWKITTPDGTRYFFGLGRLPGWTATKEETESTWTAPVYGDDSGEPCHKTSGFADSYCDQAWRWNLDYVVDAHGNVISYFYDRETNHFARGGRTDVNGTAYHRAGYLARIDYGQRDGQVYTTQAPARVAFTTAERCIAGGSVDCDPEDLNENTAASWPDVPEDRICKPNTHCESSQSSPTFFTRKRVTKVQTEIRVSGGWSPVDSWNLEHEFKLNDDASRTLWLKKITRSGHRGGATLSLPATELEGEQLPNRIVKDGDNLGPLIRYRLATIKTDTGSQITVNYKDPDCDKDNLPTAGHSTRRCYPVIWNPLGGDDDDQVTDWFHTYVVEDIREDDLLGGSGIEDMVTAYEYVGDPAWRKSAPDGITKTSELTWSEWRGYGQVIVRTGNGQAMPGRTDHFFMRGMSGAKRPDGTSPAVTVSDSTGTAHTDHDELSGHELETIVYDGAEVVTKTINRPWRHVTRTQTETWGSNVAALINTDVVRTFTAMPDDAQGNAVWRETRLESTFDTTWGRLVKVEDLGVVGSGQDADDQCIRTEYVDNPGLYLYTYVSREWAVSVHCGVTNPDLAQHLISDVRTSYDLKARNAAPTAGIATRNEILDRYDGTNIHYVTASETTAADGFGRPTAVRDASGHTSTTEYTETNGLTTQTKVTKPLTAHVTTTVFGAESGQPEQLIDANGRKTEFAFDALGRQIAIWQPDRDRSQGASPSLKFGYLVRKDKATVVTTETLANDGTYRPRYELFDGLLRVRQTQVPGPGGWLVTDTFYDGRGNAYKNNSAYLVAGTGGDVPLVTAEGSVNGQTVQVYDGVGRVVTSTFKVAGDARWATTTVYEGNRVHETPPAGGTPTTTVYDARGKIVELHQYHGETPTGPADVTKYTYTPAGSLSTITDALDNVWRYHYNKRQLRELVEDPDSGDTSYTYDAEGRLTSTTDSRGVKLSYRYDNLDRKTELWQGELDTGVKQAAWVYDNAGNIGQLHYSQRIAGGQNYFAVNVTRDSLYRPTKIRYTFPSGGVGTLLGKSYEFTTGYNTDGTVSSVGFPEAGGLSAEAVATTYDSLLRPTALTGSSTYVTATQYETTGQLKQAELFTGGAGKKAWLTYEYERGTDRLKRFRVDRQSVGDIDLDARYDYDAAGNVLSIADTPANGTRDVQCFEYDRPRRLTRAWSTASTTNVCADGVGQTGVGGPAPYHHSWTFDKTGSRDTETIHSTTGGADTERDYTYPAPGSGQNQPHSLTSVTENGPNGQRTYSYTYDSTGNTVCRPNSTATNSCATGSPSAHQALAWDAEGHLASSTPAGGLATTYVYDADGKRIVRKEPGGKTTLYLPGTELALNGGTVTGTRYYDFGGKNVAVRGTAGVHFQATDHHGTAVCSINAATGAITWRRTTPYGGARQTPSGPVPDQRGFVGGTQDPTGLTHLGAREYDPVLGRFISVDPAFVIEDPRQYNAYQYAANNPVTSSDPAGLWVLFDDGDSTPPPPALLHKPKLNRALIRVAQNDPNFDLWWLRLGLEALDERQTKAFWLRWTRTVILTTVKVRINGKLETRGIAFVSSDGLDEETIEDLKDNAFFIYQASPKSGRLKDGHAEAAAASLANDVSRQVKDLGGEIEEVTTYVGTTRTCSDECSEDGREFLDDLEGTKFKLKKKDSWGKIFDTEIDGDMIDELRRRQGYEPGKGGALKVLVGAITQGWRGGGGRGGPSIRAGVEDVIGWD</sequence>
<feature type="region of interest" description="Disordered" evidence="2">
    <location>
        <begin position="938"/>
        <end position="957"/>
    </location>
</feature>
<feature type="region of interest" description="Disordered" evidence="2">
    <location>
        <begin position="1703"/>
        <end position="1726"/>
    </location>
</feature>
<gene>
    <name evidence="4" type="ORF">ACFQO7_32500</name>
</gene>
<feature type="compositionally biased region" description="Polar residues" evidence="2">
    <location>
        <begin position="1541"/>
        <end position="1558"/>
    </location>
</feature>
<dbReference type="NCBIfam" id="TIGR03696">
    <property type="entry name" value="Rhs_assc_core"/>
    <property type="match status" value="1"/>
</dbReference>
<dbReference type="NCBIfam" id="TIGR01643">
    <property type="entry name" value="YD_repeat_2x"/>
    <property type="match status" value="2"/>
</dbReference>
<dbReference type="Proteomes" id="UP001596392">
    <property type="component" value="Unassembled WGS sequence"/>
</dbReference>
<reference evidence="5" key="1">
    <citation type="journal article" date="2019" name="Int. J. Syst. Evol. Microbiol.">
        <title>The Global Catalogue of Microorganisms (GCM) 10K type strain sequencing project: providing services to taxonomists for standard genome sequencing and annotation.</title>
        <authorList>
            <consortium name="The Broad Institute Genomics Platform"/>
            <consortium name="The Broad Institute Genome Sequencing Center for Infectious Disease"/>
            <person name="Wu L."/>
            <person name="Ma J."/>
        </authorList>
    </citation>
    <scope>NUCLEOTIDE SEQUENCE [LARGE SCALE GENOMIC DNA]</scope>
    <source>
        <strain evidence="5">CGMCC 1.9106</strain>
    </source>
</reference>
<evidence type="ECO:0000259" key="3">
    <source>
        <dbReference type="Pfam" id="PF25023"/>
    </source>
</evidence>
<comment type="caution">
    <text evidence="4">The sequence shown here is derived from an EMBL/GenBank/DDBJ whole genome shotgun (WGS) entry which is preliminary data.</text>
</comment>
<dbReference type="InterPro" id="IPR006530">
    <property type="entry name" value="YD"/>
</dbReference>
<keyword evidence="5" id="KW-1185">Reference proteome</keyword>
<accession>A0ABW2H5J8</accession>
<evidence type="ECO:0000313" key="5">
    <source>
        <dbReference type="Proteomes" id="UP001596392"/>
    </source>
</evidence>
<evidence type="ECO:0000256" key="2">
    <source>
        <dbReference type="SAM" id="MobiDB-lite"/>
    </source>
</evidence>
<dbReference type="InterPro" id="IPR031325">
    <property type="entry name" value="RHS_repeat"/>
</dbReference>
<dbReference type="Pfam" id="PF25023">
    <property type="entry name" value="TEN_YD-shell"/>
    <property type="match status" value="1"/>
</dbReference>
<dbReference type="EMBL" id="JBHTAC010000052">
    <property type="protein sequence ID" value="MFC7247218.1"/>
    <property type="molecule type" value="Genomic_DNA"/>
</dbReference>
<name>A0ABW2H5J8_9ACTN</name>
<protein>
    <submittedName>
        <fullName evidence="4">RHS repeat-associated core domain-containing protein</fullName>
    </submittedName>
</protein>
<dbReference type="Pfam" id="PF05593">
    <property type="entry name" value="RHS_repeat"/>
    <property type="match status" value="1"/>
</dbReference>
<dbReference type="PANTHER" id="PTHR32305:SF17">
    <property type="entry name" value="TRNA NUCLEASE WAPA"/>
    <property type="match status" value="1"/>
</dbReference>
<dbReference type="RefSeq" id="WP_376809973.1">
    <property type="nucleotide sequence ID" value="NZ_JBHTAC010000052.1"/>
</dbReference>
<dbReference type="InterPro" id="IPR056823">
    <property type="entry name" value="TEN-like_YD-shell"/>
</dbReference>
<keyword evidence="1" id="KW-0677">Repeat</keyword>
<organism evidence="4 5">
    <name type="scientific">Catellatospora aurea</name>
    <dbReference type="NCBI Taxonomy" id="1337874"/>
    <lineage>
        <taxon>Bacteria</taxon>
        <taxon>Bacillati</taxon>
        <taxon>Actinomycetota</taxon>
        <taxon>Actinomycetes</taxon>
        <taxon>Micromonosporales</taxon>
        <taxon>Micromonosporaceae</taxon>
        <taxon>Catellatospora</taxon>
    </lineage>
</organism>
<dbReference type="Gene3D" id="2.180.10.10">
    <property type="entry name" value="RHS repeat-associated core"/>
    <property type="match status" value="3"/>
</dbReference>
<evidence type="ECO:0000313" key="4">
    <source>
        <dbReference type="EMBL" id="MFC7247218.1"/>
    </source>
</evidence>
<proteinExistence type="predicted"/>
<evidence type="ECO:0000256" key="1">
    <source>
        <dbReference type="ARBA" id="ARBA00022737"/>
    </source>
</evidence>
<feature type="region of interest" description="Disordered" evidence="2">
    <location>
        <begin position="725"/>
        <end position="749"/>
    </location>
</feature>
<dbReference type="InterPro" id="IPR050708">
    <property type="entry name" value="T6SS_VgrG/RHS"/>
</dbReference>
<dbReference type="InterPro" id="IPR022385">
    <property type="entry name" value="Rhs_assc_core"/>
</dbReference>
<feature type="region of interest" description="Disordered" evidence="2">
    <location>
        <begin position="1509"/>
        <end position="1558"/>
    </location>
</feature>
<dbReference type="PANTHER" id="PTHR32305">
    <property type="match status" value="1"/>
</dbReference>